<evidence type="ECO:0000313" key="1">
    <source>
        <dbReference type="EMBL" id="TWG86741.1"/>
    </source>
</evidence>
<comment type="caution">
    <text evidence="1">The sequence shown here is derived from an EMBL/GenBank/DDBJ whole genome shotgun (WGS) entry which is preliminary data.</text>
</comment>
<name>A0A562BNP9_9BURK</name>
<keyword evidence="2" id="KW-1185">Reference proteome</keyword>
<dbReference type="AlphaFoldDB" id="A0A562BNP9"/>
<dbReference type="OrthoDB" id="9111917at2"/>
<proteinExistence type="predicted"/>
<sequence>MRTDDIERRHWRLQHNDVQSLGHKVPGFDARHYYDQQEALAAQQAASRWPRLARWLGYGGGLHAQHPLPLDEADHGV</sequence>
<organism evidence="1 2">
    <name type="scientific">Cupriavidus gilardii J11</name>
    <dbReference type="NCBI Taxonomy" id="936133"/>
    <lineage>
        <taxon>Bacteria</taxon>
        <taxon>Pseudomonadati</taxon>
        <taxon>Pseudomonadota</taxon>
        <taxon>Betaproteobacteria</taxon>
        <taxon>Burkholderiales</taxon>
        <taxon>Burkholderiaceae</taxon>
        <taxon>Cupriavidus</taxon>
    </lineage>
</organism>
<gene>
    <name evidence="1" type="ORF">L602_000200001420</name>
</gene>
<accession>A0A562BNP9</accession>
<dbReference type="EMBL" id="VLJN01000012">
    <property type="protein sequence ID" value="TWG86741.1"/>
    <property type="molecule type" value="Genomic_DNA"/>
</dbReference>
<protein>
    <submittedName>
        <fullName evidence="1">Uncharacterized protein</fullName>
    </submittedName>
</protein>
<evidence type="ECO:0000313" key="2">
    <source>
        <dbReference type="Proteomes" id="UP000318141"/>
    </source>
</evidence>
<reference evidence="1 2" key="1">
    <citation type="submission" date="2019-07" db="EMBL/GenBank/DDBJ databases">
        <title>Genome sequencing of lignin-degrading bacterial isolates.</title>
        <authorList>
            <person name="Gladden J."/>
        </authorList>
    </citation>
    <scope>NUCLEOTIDE SEQUENCE [LARGE SCALE GENOMIC DNA]</scope>
    <source>
        <strain evidence="1 2">J11</strain>
    </source>
</reference>
<dbReference type="Proteomes" id="UP000318141">
    <property type="component" value="Unassembled WGS sequence"/>
</dbReference>